<feature type="compositionally biased region" description="Low complexity" evidence="5">
    <location>
        <begin position="163"/>
        <end position="176"/>
    </location>
</feature>
<keyword evidence="2 6" id="KW-0812">Transmembrane</keyword>
<keyword evidence="3 6" id="KW-1133">Transmembrane helix</keyword>
<sequence length="560" mass="56971">MRTTAPSLRRRNYALRKSHRAWLARRDDDSDASGEESDDERGTGIVARPAGGFPVVSGGTAAGTPGGRFPVVSGGTGRVSGGGAAIVPESTIAAEEQELGSDGELTSAPDTDGFESGDESDSGNEQEVVTPPAVPPPPAVTPPVLAAPEAPGTTQLPPPEIVTTSTTATPAPVTTVAPPPPPPPPPTTTAATTSTAARLPPPVLAPVQTEAPLTTTSSKASTTTSVVALPVVTGTTTAFQTLVPPNQTSSSSASSGTPGTTSEAATQPVDTATGQAPLPTLDSPAADVTPPPTSSQEENVANPNDNAIGAVVDDRQGVNAGAAAGIVIGVLALIGIMVLGAFLWKKWRDNGKRLSGLPLFSNRSEKGSGPDMAYGGAVMERDTAAILSPPTFALSKKTNSEMMDDLMQATYKAEGGYTRDSKSEAGTFGNKAGNMTFGEKGGPGFMNESTYTALAGPPTPAAAPSGPVGNWLSGVKTPHQSGAPPIRDNWPVSEYGSGPPPAQPTPSLPKAGAPWQQGELPVGRPPMPDFLPPQPAFQRDPRYTTTTTTTSTDTTDVRWG</sequence>
<proteinExistence type="predicted"/>
<dbReference type="Proteomes" id="UP001174936">
    <property type="component" value="Unassembled WGS sequence"/>
</dbReference>
<keyword evidence="8" id="KW-1185">Reference proteome</keyword>
<evidence type="ECO:0000313" key="7">
    <source>
        <dbReference type="EMBL" id="KAK0656269.1"/>
    </source>
</evidence>
<evidence type="ECO:0000256" key="2">
    <source>
        <dbReference type="ARBA" id="ARBA00022692"/>
    </source>
</evidence>
<evidence type="ECO:0000256" key="1">
    <source>
        <dbReference type="ARBA" id="ARBA00004167"/>
    </source>
</evidence>
<feature type="region of interest" description="Disordered" evidence="5">
    <location>
        <begin position="22"/>
        <end position="222"/>
    </location>
</feature>
<feature type="compositionally biased region" description="Acidic residues" evidence="5">
    <location>
        <begin position="29"/>
        <end position="39"/>
    </location>
</feature>
<feature type="compositionally biased region" description="Low complexity" evidence="5">
    <location>
        <begin position="452"/>
        <end position="467"/>
    </location>
</feature>
<comment type="subcellular location">
    <subcellularLocation>
        <location evidence="1">Membrane</location>
        <topology evidence="1">Single-pass membrane protein</topology>
    </subcellularLocation>
</comment>
<protein>
    <submittedName>
        <fullName evidence="7">Uncharacterized protein</fullName>
    </submittedName>
</protein>
<dbReference type="AlphaFoldDB" id="A0AA40D0Y8"/>
<feature type="compositionally biased region" description="Low complexity" evidence="5">
    <location>
        <begin position="142"/>
        <end position="151"/>
    </location>
</feature>
<reference evidence="7" key="1">
    <citation type="submission" date="2023-06" db="EMBL/GenBank/DDBJ databases">
        <title>Genome-scale phylogeny and comparative genomics of the fungal order Sordariales.</title>
        <authorList>
            <consortium name="Lawrence Berkeley National Laboratory"/>
            <person name="Hensen N."/>
            <person name="Bonometti L."/>
            <person name="Westerberg I."/>
            <person name="Brannstrom I.O."/>
            <person name="Guillou S."/>
            <person name="Cros-Aarteil S."/>
            <person name="Calhoun S."/>
            <person name="Haridas S."/>
            <person name="Kuo A."/>
            <person name="Mondo S."/>
            <person name="Pangilinan J."/>
            <person name="Riley R."/>
            <person name="Labutti K."/>
            <person name="Andreopoulos B."/>
            <person name="Lipzen A."/>
            <person name="Chen C."/>
            <person name="Yanf M."/>
            <person name="Daum C."/>
            <person name="Ng V."/>
            <person name="Clum A."/>
            <person name="Steindorff A."/>
            <person name="Ohm R."/>
            <person name="Martin F."/>
            <person name="Silar P."/>
            <person name="Natvig D."/>
            <person name="Lalanne C."/>
            <person name="Gautier V."/>
            <person name="Ament-Velasquez S.L."/>
            <person name="Kruys A."/>
            <person name="Hutchinson M.I."/>
            <person name="Powell A.J."/>
            <person name="Barry K."/>
            <person name="Miller A.N."/>
            <person name="Grigoriev I.V."/>
            <person name="Debuchy R."/>
            <person name="Gladieux P."/>
            <person name="Thoren M.H."/>
            <person name="Johannesson H."/>
        </authorList>
    </citation>
    <scope>NUCLEOTIDE SEQUENCE</scope>
    <source>
        <strain evidence="7">SMH2532-1</strain>
    </source>
</reference>
<dbReference type="EMBL" id="JAULSV010000001">
    <property type="protein sequence ID" value="KAK0656269.1"/>
    <property type="molecule type" value="Genomic_DNA"/>
</dbReference>
<feature type="compositionally biased region" description="Polar residues" evidence="5">
    <location>
        <begin position="294"/>
        <end position="305"/>
    </location>
</feature>
<feature type="region of interest" description="Disordered" evidence="5">
    <location>
        <begin position="448"/>
        <end position="560"/>
    </location>
</feature>
<dbReference type="InterPro" id="IPR051694">
    <property type="entry name" value="Immunoregulatory_rcpt-like"/>
</dbReference>
<dbReference type="PANTHER" id="PTHR15549:SF33">
    <property type="entry name" value="MEMBRANE PROTEIN WSC4, PUTATIVE (AFU_ORTHOLOGUE AFUA_5G09020)-RELATED"/>
    <property type="match status" value="1"/>
</dbReference>
<evidence type="ECO:0000256" key="6">
    <source>
        <dbReference type="SAM" id="Phobius"/>
    </source>
</evidence>
<feature type="transmembrane region" description="Helical" evidence="6">
    <location>
        <begin position="322"/>
        <end position="344"/>
    </location>
</feature>
<feature type="compositionally biased region" description="Low complexity" evidence="5">
    <location>
        <begin position="188"/>
        <end position="198"/>
    </location>
</feature>
<dbReference type="GO" id="GO:0016020">
    <property type="term" value="C:membrane"/>
    <property type="evidence" value="ECO:0007669"/>
    <property type="project" value="UniProtKB-SubCell"/>
</dbReference>
<evidence type="ECO:0000313" key="8">
    <source>
        <dbReference type="Proteomes" id="UP001174936"/>
    </source>
</evidence>
<feature type="region of interest" description="Disordered" evidence="5">
    <location>
        <begin position="240"/>
        <end position="307"/>
    </location>
</feature>
<evidence type="ECO:0000256" key="3">
    <source>
        <dbReference type="ARBA" id="ARBA00022989"/>
    </source>
</evidence>
<organism evidence="7 8">
    <name type="scientific">Cercophora newfieldiana</name>
    <dbReference type="NCBI Taxonomy" id="92897"/>
    <lineage>
        <taxon>Eukaryota</taxon>
        <taxon>Fungi</taxon>
        <taxon>Dikarya</taxon>
        <taxon>Ascomycota</taxon>
        <taxon>Pezizomycotina</taxon>
        <taxon>Sordariomycetes</taxon>
        <taxon>Sordariomycetidae</taxon>
        <taxon>Sordariales</taxon>
        <taxon>Lasiosphaeriaceae</taxon>
        <taxon>Cercophora</taxon>
    </lineage>
</organism>
<evidence type="ECO:0000256" key="5">
    <source>
        <dbReference type="SAM" id="MobiDB-lite"/>
    </source>
</evidence>
<evidence type="ECO:0000256" key="4">
    <source>
        <dbReference type="ARBA" id="ARBA00023136"/>
    </source>
</evidence>
<comment type="caution">
    <text evidence="7">The sequence shown here is derived from an EMBL/GenBank/DDBJ whole genome shotgun (WGS) entry which is preliminary data.</text>
</comment>
<name>A0AA40D0Y8_9PEZI</name>
<dbReference type="GO" id="GO:0071944">
    <property type="term" value="C:cell periphery"/>
    <property type="evidence" value="ECO:0007669"/>
    <property type="project" value="UniProtKB-ARBA"/>
</dbReference>
<gene>
    <name evidence="7" type="ORF">B0T16DRAFT_451863</name>
</gene>
<feature type="compositionally biased region" description="Acidic residues" evidence="5">
    <location>
        <begin position="112"/>
        <end position="124"/>
    </location>
</feature>
<feature type="compositionally biased region" description="Low complexity" evidence="5">
    <location>
        <begin position="544"/>
        <end position="554"/>
    </location>
</feature>
<accession>A0AA40D0Y8</accession>
<keyword evidence="4 6" id="KW-0472">Membrane</keyword>
<dbReference type="PANTHER" id="PTHR15549">
    <property type="entry name" value="PAIRED IMMUNOGLOBULIN-LIKE TYPE 2 RECEPTOR"/>
    <property type="match status" value="1"/>
</dbReference>
<feature type="compositionally biased region" description="Pro residues" evidence="5">
    <location>
        <begin position="177"/>
        <end position="187"/>
    </location>
</feature>
<feature type="compositionally biased region" description="Pro residues" evidence="5">
    <location>
        <begin position="523"/>
        <end position="535"/>
    </location>
</feature>
<feature type="compositionally biased region" description="Low complexity" evidence="5">
    <location>
        <begin position="248"/>
        <end position="266"/>
    </location>
</feature>
<feature type="compositionally biased region" description="Gly residues" evidence="5">
    <location>
        <begin position="74"/>
        <end position="84"/>
    </location>
</feature>
<feature type="compositionally biased region" description="Pro residues" evidence="5">
    <location>
        <begin position="132"/>
        <end position="141"/>
    </location>
</feature>
<feature type="compositionally biased region" description="Pro residues" evidence="5">
    <location>
        <begin position="498"/>
        <end position="507"/>
    </location>
</feature>